<accession>A0ABU6JV94</accession>
<proteinExistence type="predicted"/>
<gene>
    <name evidence="1" type="ORF">VSX58_16580</name>
</gene>
<dbReference type="Pfam" id="PF10713">
    <property type="entry name" value="DUF2509"/>
    <property type="match status" value="1"/>
</dbReference>
<name>A0ABU6JV94_9GAMM</name>
<comment type="caution">
    <text evidence="1">The sequence shown here is derived from an EMBL/GenBank/DDBJ whole genome shotgun (WGS) entry which is preliminary data.</text>
</comment>
<keyword evidence="2" id="KW-1185">Reference proteome</keyword>
<dbReference type="InterPro" id="IPR019652">
    <property type="entry name" value="DUF2509"/>
</dbReference>
<evidence type="ECO:0000313" key="1">
    <source>
        <dbReference type="EMBL" id="MEC5344211.1"/>
    </source>
</evidence>
<dbReference type="RefSeq" id="WP_327619052.1">
    <property type="nucleotide sequence ID" value="NZ_JAYWTM010000020.1"/>
</dbReference>
<sequence>MKKRSESGGGTLAMMMLISIAGLLLMSGLQRQLDAAIQTGNDERHYLKAFNQASSSLNWALSLRWRDTESGWQCQALATDELKACLRKAFDGEQWLLRGEGTTPASSRPLRLYRRVVSLTSAAQHVTLQPVSHGWLDFCPDRDKTRCADAE</sequence>
<reference evidence="1 2" key="1">
    <citation type="journal article" date="2017" name="Int. J. Syst. Evol. Microbiol.">
        <title>Brenneria populi subsp. brevivirga subsp. nov. isolated from symptomatic bark of Populus x euramericana canker, and description of Brenneria populi subsp. populi subsp. nov.</title>
        <authorList>
            <person name="Zheng M.H."/>
            <person name="Piao C.G."/>
            <person name="Xue H."/>
            <person name="Guo M.W."/>
            <person name="Li Y."/>
        </authorList>
    </citation>
    <scope>NUCLEOTIDE SEQUENCE [LARGE SCALE GENOMIC DNA]</scope>
    <source>
        <strain evidence="1 2">D9-5</strain>
    </source>
</reference>
<organism evidence="1 2">
    <name type="scientific">Brenneria populi</name>
    <dbReference type="NCBI Taxonomy" id="1505588"/>
    <lineage>
        <taxon>Bacteria</taxon>
        <taxon>Pseudomonadati</taxon>
        <taxon>Pseudomonadota</taxon>
        <taxon>Gammaproteobacteria</taxon>
        <taxon>Enterobacterales</taxon>
        <taxon>Pectobacteriaceae</taxon>
        <taxon>Brenneria</taxon>
    </lineage>
</organism>
<protein>
    <submittedName>
        <fullName evidence="1">YgdB family protein</fullName>
    </submittedName>
</protein>
<evidence type="ECO:0000313" key="2">
    <source>
        <dbReference type="Proteomes" id="UP001309705"/>
    </source>
</evidence>
<dbReference type="Proteomes" id="UP001309705">
    <property type="component" value="Unassembled WGS sequence"/>
</dbReference>
<dbReference type="EMBL" id="JAYWTM010000020">
    <property type="protein sequence ID" value="MEC5344211.1"/>
    <property type="molecule type" value="Genomic_DNA"/>
</dbReference>